<evidence type="ECO:0000256" key="6">
    <source>
        <dbReference type="ARBA" id="ARBA00022840"/>
    </source>
</evidence>
<keyword evidence="3 8" id="KW-0808">Transferase</keyword>
<gene>
    <name evidence="8" type="ORF">glysoja_046940</name>
</gene>
<reference evidence="8" key="1">
    <citation type="submission" date="2014-07" db="EMBL/GenBank/DDBJ databases">
        <title>Identification of a novel salt tolerance gene in wild soybean by whole-genome sequencing.</title>
        <authorList>
            <person name="Lam H.-M."/>
            <person name="Qi X."/>
            <person name="Li M.-W."/>
            <person name="Liu X."/>
            <person name="Xie M."/>
            <person name="Ni M."/>
            <person name="Xu X."/>
        </authorList>
    </citation>
    <scope>NUCLEOTIDE SEQUENCE [LARGE SCALE GENOMIC DNA]</scope>
    <source>
        <tissue evidence="8">Root</tissue>
    </source>
</reference>
<organism evidence="8">
    <name type="scientific">Glycine soja</name>
    <name type="common">Wild soybean</name>
    <dbReference type="NCBI Taxonomy" id="3848"/>
    <lineage>
        <taxon>Eukaryota</taxon>
        <taxon>Viridiplantae</taxon>
        <taxon>Streptophyta</taxon>
        <taxon>Embryophyta</taxon>
        <taxon>Tracheophyta</taxon>
        <taxon>Spermatophyta</taxon>
        <taxon>Magnoliopsida</taxon>
        <taxon>eudicotyledons</taxon>
        <taxon>Gunneridae</taxon>
        <taxon>Pentapetalae</taxon>
        <taxon>rosids</taxon>
        <taxon>fabids</taxon>
        <taxon>Fabales</taxon>
        <taxon>Fabaceae</taxon>
        <taxon>Papilionoideae</taxon>
        <taxon>50 kb inversion clade</taxon>
        <taxon>NPAAA clade</taxon>
        <taxon>indigoferoid/millettioid clade</taxon>
        <taxon>Phaseoleae</taxon>
        <taxon>Glycine</taxon>
        <taxon>Glycine subgen. Soja</taxon>
    </lineage>
</organism>
<evidence type="ECO:0000256" key="5">
    <source>
        <dbReference type="ARBA" id="ARBA00022777"/>
    </source>
</evidence>
<evidence type="ECO:0000259" key="7">
    <source>
        <dbReference type="PROSITE" id="PS50011"/>
    </source>
</evidence>
<keyword evidence="4" id="KW-0547">Nucleotide-binding</keyword>
<feature type="domain" description="Protein kinase" evidence="7">
    <location>
        <begin position="1"/>
        <end position="155"/>
    </location>
</feature>
<dbReference type="GO" id="GO:0004674">
    <property type="term" value="F:protein serine/threonine kinase activity"/>
    <property type="evidence" value="ECO:0007669"/>
    <property type="project" value="UniProtKB-KW"/>
</dbReference>
<dbReference type="SUPFAM" id="SSF56112">
    <property type="entry name" value="Protein kinase-like (PK-like)"/>
    <property type="match status" value="1"/>
</dbReference>
<dbReference type="Proteomes" id="UP000053555">
    <property type="component" value="Unassembled WGS sequence"/>
</dbReference>
<evidence type="ECO:0000256" key="4">
    <source>
        <dbReference type="ARBA" id="ARBA00022741"/>
    </source>
</evidence>
<accession>A0A0B2R2Q3</accession>
<proteinExistence type="inferred from homology"/>
<dbReference type="InterPro" id="IPR011009">
    <property type="entry name" value="Kinase-like_dom_sf"/>
</dbReference>
<keyword evidence="5 8" id="KW-0418">Kinase</keyword>
<dbReference type="PROSITE" id="PS00108">
    <property type="entry name" value="PROTEIN_KINASE_ST"/>
    <property type="match status" value="1"/>
</dbReference>
<protein>
    <submittedName>
        <fullName evidence="8">Calcium-dependent protein kinase SK5</fullName>
        <ecNumber evidence="8">2.7.11.1</ecNumber>
    </submittedName>
</protein>
<dbReference type="InterPro" id="IPR050205">
    <property type="entry name" value="CDPK_Ser/Thr_kinases"/>
</dbReference>
<name>A0A0B2R2Q3_GLYSO</name>
<evidence type="ECO:0000256" key="2">
    <source>
        <dbReference type="ARBA" id="ARBA00022527"/>
    </source>
</evidence>
<dbReference type="AlphaFoldDB" id="A0A0B2R2Q3"/>
<evidence type="ECO:0000256" key="1">
    <source>
        <dbReference type="ARBA" id="ARBA00005354"/>
    </source>
</evidence>
<evidence type="ECO:0000313" key="8">
    <source>
        <dbReference type="EMBL" id="KHN26288.1"/>
    </source>
</evidence>
<comment type="similarity">
    <text evidence="1">Belongs to the protein kinase superfamily. CAMK Ser/Thr protein kinase family. CaMK subfamily.</text>
</comment>
<keyword evidence="2" id="KW-0723">Serine/threonine-protein kinase</keyword>
<dbReference type="EC" id="2.7.11.1" evidence="8"/>
<keyword evidence="6" id="KW-0067">ATP-binding</keyword>
<dbReference type="InterPro" id="IPR008271">
    <property type="entry name" value="Ser/Thr_kinase_AS"/>
</dbReference>
<dbReference type="EMBL" id="KN653932">
    <property type="protein sequence ID" value="KHN26288.1"/>
    <property type="molecule type" value="Genomic_DNA"/>
</dbReference>
<dbReference type="PROSITE" id="PS50011">
    <property type="entry name" value="PROTEIN_KINASE_DOM"/>
    <property type="match status" value="1"/>
</dbReference>
<dbReference type="Gene3D" id="1.10.510.10">
    <property type="entry name" value="Transferase(Phosphotransferase) domain 1"/>
    <property type="match status" value="1"/>
</dbReference>
<dbReference type="Pfam" id="PF00069">
    <property type="entry name" value="Pkinase"/>
    <property type="match status" value="1"/>
</dbReference>
<dbReference type="InterPro" id="IPR000719">
    <property type="entry name" value="Prot_kinase_dom"/>
</dbReference>
<evidence type="ECO:0000256" key="3">
    <source>
        <dbReference type="ARBA" id="ARBA00022679"/>
    </source>
</evidence>
<dbReference type="PANTHER" id="PTHR24349">
    <property type="entry name" value="SERINE/THREONINE-PROTEIN KINASE"/>
    <property type="match status" value="1"/>
</dbReference>
<dbReference type="GO" id="GO:0005524">
    <property type="term" value="F:ATP binding"/>
    <property type="evidence" value="ECO:0007669"/>
    <property type="project" value="UniProtKB-KW"/>
</dbReference>
<sequence length="155" mass="17534">MPLHLQVNPEAEIAMQGGLRQSMHHLSEHSNVVRIHDTYEDTAFVEACHWLGVMHRDLKPKNFLFDTVEEGAKVKTTDFGLSVFYKPGLVALSLDLVFVEDAEGRAWSWVLVEVGIPMMSLSFPWRRSSPMQSTTCLAVELVLRTMPDLTYSTTL</sequence>